<dbReference type="EMBL" id="FZNR01000015">
    <property type="protein sequence ID" value="SNS40910.1"/>
    <property type="molecule type" value="Genomic_DNA"/>
</dbReference>
<comment type="caution">
    <text evidence="3">Lacks conserved residue(s) required for the propagation of feature annotation.</text>
</comment>
<dbReference type="EC" id="2.1.1.44" evidence="3"/>
<feature type="binding site" evidence="3">
    <location>
        <position position="112"/>
    </location>
    <ligand>
        <name>S-adenosyl-L-methionine</name>
        <dbReference type="ChEBI" id="CHEBI:59789"/>
    </ligand>
</feature>
<comment type="subunit">
    <text evidence="3">Monomer.</text>
</comment>
<dbReference type="OrthoDB" id="5289726at2"/>
<comment type="pathway">
    <text evidence="3">Amino-acid biosynthesis; ergothioneine biosynthesis.</text>
</comment>
<keyword evidence="2 3" id="KW-0808">Transferase</keyword>
<dbReference type="PANTHER" id="PTHR43397:SF1">
    <property type="entry name" value="ERGOTHIONEINE BIOSYNTHESIS PROTEIN 1"/>
    <property type="match status" value="1"/>
</dbReference>
<feature type="binding site" evidence="3">
    <location>
        <begin position="140"/>
        <end position="141"/>
    </location>
    <ligand>
        <name>S-adenosyl-L-methionine</name>
        <dbReference type="ChEBI" id="CHEBI:59789"/>
    </ligand>
</feature>
<dbReference type="Gene3D" id="3.40.50.150">
    <property type="entry name" value="Vaccinia Virus protein VP39"/>
    <property type="match status" value="1"/>
</dbReference>
<dbReference type="PANTHER" id="PTHR43397">
    <property type="entry name" value="ERGOTHIONEINE BIOSYNTHESIS PROTEIN 1"/>
    <property type="match status" value="1"/>
</dbReference>
<dbReference type="GO" id="GO:0052699">
    <property type="term" value="P:ergothioneine biosynthetic process"/>
    <property type="evidence" value="ECO:0007669"/>
    <property type="project" value="UniProtKB-UniRule"/>
</dbReference>
<evidence type="ECO:0000256" key="1">
    <source>
        <dbReference type="ARBA" id="ARBA00022603"/>
    </source>
</evidence>
<keyword evidence="6" id="KW-1185">Reference proteome</keyword>
<dbReference type="Pfam" id="PF10017">
    <property type="entry name" value="Methyltransf_33"/>
    <property type="match status" value="1"/>
</dbReference>
<proteinExistence type="inferred from homology"/>
<evidence type="ECO:0000313" key="6">
    <source>
        <dbReference type="Proteomes" id="UP000198415"/>
    </source>
</evidence>
<dbReference type="GO" id="GO:0032259">
    <property type="term" value="P:methylation"/>
    <property type="evidence" value="ECO:0007669"/>
    <property type="project" value="UniProtKB-KW"/>
</dbReference>
<dbReference type="SUPFAM" id="SSF53335">
    <property type="entry name" value="S-adenosyl-L-methionine-dependent methyltransferases"/>
    <property type="match status" value="1"/>
</dbReference>
<dbReference type="InterPro" id="IPR032888">
    <property type="entry name" value="EgtD_Actinobacteria"/>
</dbReference>
<dbReference type="RefSeq" id="WP_089296797.1">
    <property type="nucleotide sequence ID" value="NZ_BOMU01000074.1"/>
</dbReference>
<evidence type="ECO:0000313" key="5">
    <source>
        <dbReference type="EMBL" id="SNS40910.1"/>
    </source>
</evidence>
<dbReference type="AlphaFoldDB" id="A0A239E833"/>
<evidence type="ECO:0000256" key="2">
    <source>
        <dbReference type="ARBA" id="ARBA00022679"/>
    </source>
</evidence>
<dbReference type="InterPro" id="IPR019257">
    <property type="entry name" value="MeTrfase_dom"/>
</dbReference>
<dbReference type="GO" id="GO:0052706">
    <property type="term" value="F:L-histidine N(alpha)-methyltransferase activity"/>
    <property type="evidence" value="ECO:0007669"/>
    <property type="project" value="UniProtKB-UniRule"/>
</dbReference>
<dbReference type="GO" id="GO:0008276">
    <property type="term" value="F:protein methyltransferase activity"/>
    <property type="evidence" value="ECO:0007669"/>
    <property type="project" value="InterPro"/>
</dbReference>
<dbReference type="InterPro" id="IPR017804">
    <property type="entry name" value="MeTrfase_EgtD-like"/>
</dbReference>
<comment type="catalytic activity">
    <reaction evidence="3">
        <text>L-histidine + 3 S-adenosyl-L-methionine = hercynine + 3 S-adenosyl-L-homocysteine + 3 H(+)</text>
        <dbReference type="Rhea" id="RHEA:38471"/>
        <dbReference type="ChEBI" id="CHEBI:15378"/>
        <dbReference type="ChEBI" id="CHEBI:15781"/>
        <dbReference type="ChEBI" id="CHEBI:57595"/>
        <dbReference type="ChEBI" id="CHEBI:57856"/>
        <dbReference type="ChEBI" id="CHEBI:59789"/>
        <dbReference type="EC" id="2.1.1.44"/>
    </reaction>
</comment>
<organism evidence="5 6">
    <name type="scientific">Actinoplanes regularis</name>
    <dbReference type="NCBI Taxonomy" id="52697"/>
    <lineage>
        <taxon>Bacteria</taxon>
        <taxon>Bacillati</taxon>
        <taxon>Actinomycetota</taxon>
        <taxon>Actinomycetes</taxon>
        <taxon>Micromonosporales</taxon>
        <taxon>Micromonosporaceae</taxon>
        <taxon>Actinoplanes</taxon>
    </lineage>
</organism>
<sequence length="323" mass="35753">MSVLEKHLDEQDLARSLRDDVRVGLTATPKSLPPKWFYDARGSELFEEITRLPEYYPTRTERSILREHAGAIARITEAKTLVELGSGSSEKTRLLLDAMLSRGTLGSFVPLDVSESALSSAVDALGLAYPGLSVTGVVGDFIRHLRRLPDGDGRVVAFLGGTIGNLVPAERSAFLGDLRSVLHQGEWLLLGADLVKDPGTLIPAYDDAAGVTAEFNRNVLRVINRELRADFDPLAFEHVALWDAEREWIEMRLRSLRDQRVHVAELDLDVAFAEGEELRTETSAKFHRVGLAEELAASGFALRHWWSDPQDWFGVALAQAITT</sequence>
<keyword evidence="1 3" id="KW-0489">Methyltransferase</keyword>
<reference evidence="5 6" key="1">
    <citation type="submission" date="2017-06" db="EMBL/GenBank/DDBJ databases">
        <authorList>
            <person name="Kim H.J."/>
            <person name="Triplett B.A."/>
        </authorList>
    </citation>
    <scope>NUCLEOTIDE SEQUENCE [LARGE SCALE GENOMIC DNA]</scope>
    <source>
        <strain evidence="5 6">DSM 43151</strain>
    </source>
</reference>
<accession>A0A239E833</accession>
<dbReference type="UniPathway" id="UPA01014"/>
<feature type="binding site" evidence="3">
    <location>
        <position position="165"/>
    </location>
    <ligand>
        <name>L-histidine</name>
        <dbReference type="ChEBI" id="CHEBI:57595"/>
    </ligand>
</feature>
<dbReference type="HAMAP" id="MF_02037">
    <property type="entry name" value="EgtD"/>
    <property type="match status" value="1"/>
</dbReference>
<feature type="binding site" evidence="3">
    <location>
        <position position="205"/>
    </location>
    <ligand>
        <name>L-histidine</name>
        <dbReference type="ChEBI" id="CHEBI:57595"/>
    </ligand>
</feature>
<comment type="similarity">
    <text evidence="3">Belongs to the methyltransferase superfamily. EgtD family.</text>
</comment>
<dbReference type="Proteomes" id="UP000198415">
    <property type="component" value="Unassembled WGS sequence"/>
</dbReference>
<keyword evidence="3" id="KW-0949">S-adenosyl-L-methionine</keyword>
<dbReference type="InterPro" id="IPR035094">
    <property type="entry name" value="EgtD"/>
</dbReference>
<protein>
    <recommendedName>
        <fullName evidence="3">Histidine N-alpha-methyltransferase</fullName>
        <ecNumber evidence="3">2.1.1.44</ecNumber>
    </recommendedName>
    <alternativeName>
        <fullName evidence="3">Histidine trimethyltransferase</fullName>
    </alternativeName>
</protein>
<gene>
    <name evidence="3" type="primary">egtD</name>
    <name evidence="5" type="ORF">SAMN06264365_11554</name>
</gene>
<evidence type="ECO:0000256" key="3">
    <source>
        <dbReference type="HAMAP-Rule" id="MF_02037"/>
    </source>
</evidence>
<feature type="domain" description="Histidine-specific methyltransferase SAM-dependent" evidence="4">
    <location>
        <begin position="18"/>
        <end position="319"/>
    </location>
</feature>
<dbReference type="InterPro" id="IPR029063">
    <property type="entry name" value="SAM-dependent_MTases_sf"/>
</dbReference>
<name>A0A239E833_9ACTN</name>
<dbReference type="PIRSF" id="PIRSF018005">
    <property type="entry name" value="UCP018005"/>
    <property type="match status" value="1"/>
</dbReference>
<dbReference type="NCBIfam" id="TIGR03438">
    <property type="entry name" value="egtD_ergothio"/>
    <property type="match status" value="1"/>
</dbReference>
<comment type="function">
    <text evidence="3">Catalyzes the SAM-dependent triple methylation of the alpha-amino group of histidine to form hercynine, a step in the biosynthesis pathway of ergothioneine.</text>
</comment>
<evidence type="ECO:0000259" key="4">
    <source>
        <dbReference type="Pfam" id="PF10017"/>
    </source>
</evidence>
<feature type="binding site" evidence="3">
    <location>
        <position position="91"/>
    </location>
    <ligand>
        <name>S-adenosyl-L-methionine</name>
        <dbReference type="ChEBI" id="CHEBI:59789"/>
    </ligand>
</feature>
<feature type="binding site" evidence="3">
    <location>
        <position position="55"/>
    </location>
    <ligand>
        <name>L-histidine</name>
        <dbReference type="ChEBI" id="CHEBI:57595"/>
    </ligand>
</feature>
<feature type="binding site" evidence="3">
    <location>
        <position position="85"/>
    </location>
    <ligand>
        <name>S-adenosyl-L-methionine</name>
        <dbReference type="ChEBI" id="CHEBI:59789"/>
    </ligand>
</feature>
<dbReference type="InterPro" id="IPR051128">
    <property type="entry name" value="EgtD_Methyltrsf_superfamily"/>
</dbReference>